<sequence>MSDFTLFYTDDDYDDLSMFADALECIGKKISLHTFDSADKLLKTLQNQPIIPNILFLDLNMPGKNGFDVLEVLRSDKNQASIPVIVYSTAMDNAVIKQCLEAGANYFMTKPILMQDLVECIEYALSIDWKHFKANLNNFVYKGPKVKTAKNN</sequence>
<organism evidence="4 5">
    <name type="scientific">Flavobacterium psychroterrae</name>
    <dbReference type="NCBI Taxonomy" id="2133767"/>
    <lineage>
        <taxon>Bacteria</taxon>
        <taxon>Pseudomonadati</taxon>
        <taxon>Bacteroidota</taxon>
        <taxon>Flavobacteriia</taxon>
        <taxon>Flavobacteriales</taxon>
        <taxon>Flavobacteriaceae</taxon>
        <taxon>Flavobacterium</taxon>
    </lineage>
</organism>
<comment type="caution">
    <text evidence="4">The sequence shown here is derived from an EMBL/GenBank/DDBJ whole genome shotgun (WGS) entry which is preliminary data.</text>
</comment>
<feature type="domain" description="Response regulatory" evidence="3">
    <location>
        <begin position="5"/>
        <end position="125"/>
    </location>
</feature>
<reference evidence="4 5" key="1">
    <citation type="journal article" date="2018" name="Int. J. Syst. Evol. Microbiol.">
        <title>Flavobacterium chryseum sp. nov. and Flavobacterium psychroterrae sp. nov., novel environmental bacteria isolated from Antarctica.</title>
        <authorList>
            <person name="Kralova S."/>
            <person name="Svec P."/>
            <person name="Busse H.J."/>
            <person name="Stankova E."/>
            <person name="Vaczi P."/>
            <person name="Sedlacek I."/>
        </authorList>
    </citation>
    <scope>NUCLEOTIDE SEQUENCE [LARGE SCALE GENOMIC DNA]</scope>
    <source>
        <strain evidence="4 5">CCM 8827</strain>
    </source>
</reference>
<gene>
    <name evidence="4" type="ORF">KHA90_00090</name>
</gene>
<evidence type="ECO:0000313" key="4">
    <source>
        <dbReference type="EMBL" id="MBS7229410.1"/>
    </source>
</evidence>
<accession>A0ABS5P554</accession>
<evidence type="ECO:0000256" key="1">
    <source>
        <dbReference type="ARBA" id="ARBA00022553"/>
    </source>
</evidence>
<dbReference type="Pfam" id="PF00072">
    <property type="entry name" value="Response_reg"/>
    <property type="match status" value="1"/>
</dbReference>
<dbReference type="PANTHER" id="PTHR44591:SF3">
    <property type="entry name" value="RESPONSE REGULATORY DOMAIN-CONTAINING PROTEIN"/>
    <property type="match status" value="1"/>
</dbReference>
<evidence type="ECO:0000256" key="2">
    <source>
        <dbReference type="PROSITE-ProRule" id="PRU00169"/>
    </source>
</evidence>
<evidence type="ECO:0000259" key="3">
    <source>
        <dbReference type="PROSITE" id="PS50110"/>
    </source>
</evidence>
<feature type="modified residue" description="4-aspartylphosphate" evidence="2">
    <location>
        <position position="58"/>
    </location>
</feature>
<dbReference type="InterPro" id="IPR050595">
    <property type="entry name" value="Bact_response_regulator"/>
</dbReference>
<dbReference type="PROSITE" id="PS50110">
    <property type="entry name" value="RESPONSE_REGULATORY"/>
    <property type="match status" value="1"/>
</dbReference>
<evidence type="ECO:0000313" key="5">
    <source>
        <dbReference type="Proteomes" id="UP000722625"/>
    </source>
</evidence>
<dbReference type="Proteomes" id="UP000722625">
    <property type="component" value="Unassembled WGS sequence"/>
</dbReference>
<dbReference type="SUPFAM" id="SSF52172">
    <property type="entry name" value="CheY-like"/>
    <property type="match status" value="1"/>
</dbReference>
<keyword evidence="1 2" id="KW-0597">Phosphoprotein</keyword>
<dbReference type="Gene3D" id="3.40.50.2300">
    <property type="match status" value="1"/>
</dbReference>
<name>A0ABS5P554_9FLAO</name>
<dbReference type="InterPro" id="IPR011006">
    <property type="entry name" value="CheY-like_superfamily"/>
</dbReference>
<dbReference type="EMBL" id="JAGYVZ010000001">
    <property type="protein sequence ID" value="MBS7229410.1"/>
    <property type="molecule type" value="Genomic_DNA"/>
</dbReference>
<protein>
    <submittedName>
        <fullName evidence="4">Response regulator</fullName>
    </submittedName>
</protein>
<proteinExistence type="predicted"/>
<dbReference type="RefSeq" id="WP_213293505.1">
    <property type="nucleotide sequence ID" value="NZ_JAGYVZ010000001.1"/>
</dbReference>
<dbReference type="SMART" id="SM00448">
    <property type="entry name" value="REC"/>
    <property type="match status" value="1"/>
</dbReference>
<dbReference type="InterPro" id="IPR001789">
    <property type="entry name" value="Sig_transdc_resp-reg_receiver"/>
</dbReference>
<keyword evidence="5" id="KW-1185">Reference proteome</keyword>
<dbReference type="PANTHER" id="PTHR44591">
    <property type="entry name" value="STRESS RESPONSE REGULATOR PROTEIN 1"/>
    <property type="match status" value="1"/>
</dbReference>